<evidence type="ECO:0000256" key="1">
    <source>
        <dbReference type="ARBA" id="ARBA00004141"/>
    </source>
</evidence>
<dbReference type="CDD" id="cd06261">
    <property type="entry name" value="TM_PBP2"/>
    <property type="match status" value="1"/>
</dbReference>
<evidence type="ECO:0000256" key="5">
    <source>
        <dbReference type="ARBA" id="ARBA00023136"/>
    </source>
</evidence>
<feature type="transmembrane region" description="Helical" evidence="6">
    <location>
        <begin position="52"/>
        <end position="73"/>
    </location>
</feature>
<evidence type="ECO:0000313" key="9">
    <source>
        <dbReference type="Proteomes" id="UP001060504"/>
    </source>
</evidence>
<sequence>MTYLLNNLDTAWALTVIHLRLSLIPVFLGLLIAVPIGALVQHTTMLRRLTTVTASLIFTIPSLALFVVLPLIIPTRILDEANVIVALTLYTTALLVRAVPEALDAVPDPVRDAATAVGYRPLTRMLKVDLPLSIPVLVASLRVVAVTNISMVSVGSVIGIGGLGTWFTEGYQSNKSSQIIAGIIAIFVLAIVIDTLIMLAGKALTPWTRAQPRMRRVTRRRVTRREREAA</sequence>
<organism evidence="8 9">
    <name type="scientific">Mycolicibacterium cyprinidarum</name>
    <dbReference type="NCBI Taxonomy" id="2860311"/>
    <lineage>
        <taxon>Bacteria</taxon>
        <taxon>Bacillati</taxon>
        <taxon>Actinomycetota</taxon>
        <taxon>Actinomycetes</taxon>
        <taxon>Mycobacteriales</taxon>
        <taxon>Mycobacteriaceae</taxon>
        <taxon>Mycolicibacterium</taxon>
    </lineage>
</organism>
<dbReference type="PROSITE" id="PS50928">
    <property type="entry name" value="ABC_TM1"/>
    <property type="match status" value="1"/>
</dbReference>
<reference evidence="8 9" key="1">
    <citation type="submission" date="2021-08" db="EMBL/GenBank/DDBJ databases">
        <title>Draft genome sequence of Mycolicibacterium sp. NGTWS1702 strain.</title>
        <authorList>
            <person name="Matsumoto M."/>
            <person name="Tang B.C.C."/>
            <person name="Machida Y."/>
            <person name="Matoyama H."/>
            <person name="Kishihara T."/>
            <person name="Sato S."/>
            <person name="Kondo I."/>
            <person name="Sano M."/>
            <person name="Kato G."/>
        </authorList>
    </citation>
    <scope>NUCLEOTIDE SEQUENCE [LARGE SCALE GENOMIC DNA]</scope>
    <source>
        <strain evidence="8 9">NGTWSNA01</strain>
    </source>
</reference>
<keyword evidence="5 6" id="KW-0472">Membrane</keyword>
<dbReference type="PANTHER" id="PTHR30177">
    <property type="entry name" value="GLYCINE BETAINE/L-PROLINE TRANSPORT SYSTEM PERMEASE PROTEIN PROW"/>
    <property type="match status" value="1"/>
</dbReference>
<feature type="transmembrane region" description="Helical" evidence="6">
    <location>
        <begin position="12"/>
        <end position="40"/>
    </location>
</feature>
<evidence type="ECO:0000256" key="6">
    <source>
        <dbReference type="RuleBase" id="RU363032"/>
    </source>
</evidence>
<keyword evidence="3 6" id="KW-0812">Transmembrane</keyword>
<evidence type="ECO:0000256" key="2">
    <source>
        <dbReference type="ARBA" id="ARBA00022448"/>
    </source>
</evidence>
<dbReference type="EMBL" id="BPRH01002193">
    <property type="protein sequence ID" value="GJF16271.1"/>
    <property type="molecule type" value="Genomic_DNA"/>
</dbReference>
<feature type="transmembrane region" description="Helical" evidence="6">
    <location>
        <begin position="134"/>
        <end position="167"/>
    </location>
</feature>
<dbReference type="InterPro" id="IPR000515">
    <property type="entry name" value="MetI-like"/>
</dbReference>
<evidence type="ECO:0000259" key="7">
    <source>
        <dbReference type="PROSITE" id="PS50928"/>
    </source>
</evidence>
<dbReference type="Proteomes" id="UP001060504">
    <property type="component" value="Unassembled WGS sequence"/>
</dbReference>
<keyword evidence="4 6" id="KW-1133">Transmembrane helix</keyword>
<dbReference type="InterPro" id="IPR051204">
    <property type="entry name" value="ABC_transp_perm/SBD"/>
</dbReference>
<feature type="transmembrane region" description="Helical" evidence="6">
    <location>
        <begin position="179"/>
        <end position="200"/>
    </location>
</feature>
<comment type="similarity">
    <text evidence="6">Belongs to the binding-protein-dependent transport system permease family.</text>
</comment>
<keyword evidence="9" id="KW-1185">Reference proteome</keyword>
<dbReference type="Gene3D" id="1.10.3720.10">
    <property type="entry name" value="MetI-like"/>
    <property type="match status" value="1"/>
</dbReference>
<dbReference type="InterPro" id="IPR035906">
    <property type="entry name" value="MetI-like_sf"/>
</dbReference>
<accession>A0ABQ4VA77</accession>
<comment type="subcellular location">
    <subcellularLocation>
        <location evidence="6">Cell membrane</location>
        <topology evidence="6">Multi-pass membrane protein</topology>
    </subcellularLocation>
    <subcellularLocation>
        <location evidence="1">Membrane</location>
        <topology evidence="1">Multi-pass membrane protein</topology>
    </subcellularLocation>
</comment>
<dbReference type="SUPFAM" id="SSF161098">
    <property type="entry name" value="MetI-like"/>
    <property type="match status" value="1"/>
</dbReference>
<name>A0ABQ4VA77_9MYCO</name>
<dbReference type="Pfam" id="PF00528">
    <property type="entry name" value="BPD_transp_1"/>
    <property type="match status" value="1"/>
</dbReference>
<comment type="caution">
    <text evidence="8">The sequence shown here is derived from an EMBL/GenBank/DDBJ whole genome shotgun (WGS) entry which is preliminary data.</text>
</comment>
<keyword evidence="2 6" id="KW-0813">Transport</keyword>
<protein>
    <submittedName>
        <fullName evidence="8">ABC transporter permease</fullName>
    </submittedName>
</protein>
<evidence type="ECO:0000256" key="3">
    <source>
        <dbReference type="ARBA" id="ARBA00022692"/>
    </source>
</evidence>
<feature type="domain" description="ABC transmembrane type-1" evidence="7">
    <location>
        <begin position="15"/>
        <end position="197"/>
    </location>
</feature>
<evidence type="ECO:0000256" key="4">
    <source>
        <dbReference type="ARBA" id="ARBA00022989"/>
    </source>
</evidence>
<dbReference type="PANTHER" id="PTHR30177:SF4">
    <property type="entry name" value="OSMOPROTECTANT IMPORT PERMEASE PROTEIN OSMW"/>
    <property type="match status" value="1"/>
</dbReference>
<gene>
    <name evidence="8" type="ORF">NGTWS1702_20900</name>
</gene>
<proteinExistence type="inferred from homology"/>
<evidence type="ECO:0000313" key="8">
    <source>
        <dbReference type="EMBL" id="GJF16271.1"/>
    </source>
</evidence>